<feature type="signal peptide" evidence="1">
    <location>
        <begin position="1"/>
        <end position="24"/>
    </location>
</feature>
<feature type="chain" id="PRO_5034073803" description="RING-type domain-containing protein" evidence="1">
    <location>
        <begin position="25"/>
        <end position="116"/>
    </location>
</feature>
<name>A0A8D2MP20_ZONAL</name>
<sequence length="116" mass="12662">MLLCCSSFFTTLCLFGLHSQMAMEEGFSEGDSSSSTTNNNQELLPMPQRAFICPICLDTIEDETSVSCHAFCFPCILECKQNFVQNSCNIVGKTKMALVQVGCLPSASERGGFEPL</sequence>
<proteinExistence type="predicted"/>
<keyword evidence="3" id="KW-1185">Reference proteome</keyword>
<reference evidence="2" key="2">
    <citation type="submission" date="2025-09" db="UniProtKB">
        <authorList>
            <consortium name="Ensembl"/>
        </authorList>
    </citation>
    <scope>IDENTIFICATION</scope>
</reference>
<evidence type="ECO:0008006" key="4">
    <source>
        <dbReference type="Google" id="ProtNLM"/>
    </source>
</evidence>
<evidence type="ECO:0000313" key="3">
    <source>
        <dbReference type="Proteomes" id="UP000694413"/>
    </source>
</evidence>
<reference evidence="2" key="1">
    <citation type="submission" date="2025-08" db="UniProtKB">
        <authorList>
            <consortium name="Ensembl"/>
        </authorList>
    </citation>
    <scope>IDENTIFICATION</scope>
</reference>
<dbReference type="SUPFAM" id="SSF57850">
    <property type="entry name" value="RING/U-box"/>
    <property type="match status" value="1"/>
</dbReference>
<keyword evidence="1" id="KW-0732">Signal</keyword>
<accession>A0A8D2MP20</accession>
<dbReference type="Proteomes" id="UP000694413">
    <property type="component" value="Unassembled WGS sequence"/>
</dbReference>
<organism evidence="2 3">
    <name type="scientific">Zonotrichia albicollis</name>
    <name type="common">White-throated sparrow</name>
    <name type="synonym">Fringilla albicollis</name>
    <dbReference type="NCBI Taxonomy" id="44394"/>
    <lineage>
        <taxon>Eukaryota</taxon>
        <taxon>Metazoa</taxon>
        <taxon>Chordata</taxon>
        <taxon>Craniata</taxon>
        <taxon>Vertebrata</taxon>
        <taxon>Euteleostomi</taxon>
        <taxon>Archelosauria</taxon>
        <taxon>Archosauria</taxon>
        <taxon>Dinosauria</taxon>
        <taxon>Saurischia</taxon>
        <taxon>Theropoda</taxon>
        <taxon>Coelurosauria</taxon>
        <taxon>Aves</taxon>
        <taxon>Neognathae</taxon>
        <taxon>Neoaves</taxon>
        <taxon>Telluraves</taxon>
        <taxon>Australaves</taxon>
        <taxon>Passeriformes</taxon>
        <taxon>Passerellidae</taxon>
        <taxon>Zonotrichia</taxon>
    </lineage>
</organism>
<evidence type="ECO:0000256" key="1">
    <source>
        <dbReference type="SAM" id="SignalP"/>
    </source>
</evidence>
<dbReference type="InterPro" id="IPR013083">
    <property type="entry name" value="Znf_RING/FYVE/PHD"/>
</dbReference>
<dbReference type="Ensembl" id="ENSZALT00000013673.1">
    <property type="protein sequence ID" value="ENSZALP00000009855.1"/>
    <property type="gene ID" value="ENSZALG00000008394.1"/>
</dbReference>
<dbReference type="Gene3D" id="3.30.40.10">
    <property type="entry name" value="Zinc/RING finger domain, C3HC4 (zinc finger)"/>
    <property type="match status" value="1"/>
</dbReference>
<protein>
    <recommendedName>
        <fullName evidence="4">RING-type domain-containing protein</fullName>
    </recommendedName>
</protein>
<dbReference type="AlphaFoldDB" id="A0A8D2MP20"/>
<evidence type="ECO:0000313" key="2">
    <source>
        <dbReference type="Ensembl" id="ENSZALP00000009855.1"/>
    </source>
</evidence>